<dbReference type="Proteomes" id="UP001311232">
    <property type="component" value="Unassembled WGS sequence"/>
</dbReference>
<dbReference type="EMBL" id="JAHHUM010000427">
    <property type="protein sequence ID" value="KAK5619896.1"/>
    <property type="molecule type" value="Genomic_DNA"/>
</dbReference>
<gene>
    <name evidence="2" type="ORF">CRENBAI_005579</name>
</gene>
<protein>
    <submittedName>
        <fullName evidence="2">Uncharacterized protein</fullName>
    </submittedName>
</protein>
<name>A0AAV9SEX6_9TELE</name>
<accession>A0AAV9SEX6</accession>
<comment type="caution">
    <text evidence="2">The sequence shown here is derived from an EMBL/GenBank/DDBJ whole genome shotgun (WGS) entry which is preliminary data.</text>
</comment>
<keyword evidence="3" id="KW-1185">Reference proteome</keyword>
<dbReference type="AlphaFoldDB" id="A0AAV9SEX6"/>
<reference evidence="2 3" key="1">
    <citation type="submission" date="2021-06" db="EMBL/GenBank/DDBJ databases">
        <authorList>
            <person name="Palmer J.M."/>
        </authorList>
    </citation>
    <scope>NUCLEOTIDE SEQUENCE [LARGE SCALE GENOMIC DNA]</scope>
    <source>
        <strain evidence="2 3">MEX-2019</strain>
        <tissue evidence="2">Muscle</tissue>
    </source>
</reference>
<organism evidence="2 3">
    <name type="scientific">Crenichthys baileyi</name>
    <name type="common">White River springfish</name>
    <dbReference type="NCBI Taxonomy" id="28760"/>
    <lineage>
        <taxon>Eukaryota</taxon>
        <taxon>Metazoa</taxon>
        <taxon>Chordata</taxon>
        <taxon>Craniata</taxon>
        <taxon>Vertebrata</taxon>
        <taxon>Euteleostomi</taxon>
        <taxon>Actinopterygii</taxon>
        <taxon>Neopterygii</taxon>
        <taxon>Teleostei</taxon>
        <taxon>Neoteleostei</taxon>
        <taxon>Acanthomorphata</taxon>
        <taxon>Ovalentaria</taxon>
        <taxon>Atherinomorphae</taxon>
        <taxon>Cyprinodontiformes</taxon>
        <taxon>Goodeidae</taxon>
        <taxon>Crenichthys</taxon>
    </lineage>
</organism>
<proteinExistence type="predicted"/>
<feature type="region of interest" description="Disordered" evidence="1">
    <location>
        <begin position="1"/>
        <end position="65"/>
    </location>
</feature>
<evidence type="ECO:0000313" key="2">
    <source>
        <dbReference type="EMBL" id="KAK5619896.1"/>
    </source>
</evidence>
<sequence>MLTTSPAPASRGVETPHSLSVIARRPGERRGSSQNAGRVVTPAEGPRQGRPDGEESSPGLSRPLRRLMLNPKRVGSGIVALFRRTGLVPPTSLHDQPVARAKIDLGPSSVSSWSRASAPRAKHTAVFARRQFQVATHVRDAFAAGKCICHWCSHGALPSVGVVFASVCEDGLSVFVTKVRPCLFGYTVNLSCICCSAVWIDPGQDKAVGDGGGDSHALTPLLLTGPLLTVLARRFRCLGAKPADRFRRRGHAYAGRLPTPPSQPFDPLGVCTTLNEAKGGCVTFPRVPPLFPGGPFRAVVGPSSPCLSTVLRAEVDDPFPRHSAFLRHPE</sequence>
<evidence type="ECO:0000313" key="3">
    <source>
        <dbReference type="Proteomes" id="UP001311232"/>
    </source>
</evidence>
<evidence type="ECO:0000256" key="1">
    <source>
        <dbReference type="SAM" id="MobiDB-lite"/>
    </source>
</evidence>